<gene>
    <name evidence="2" type="ORF">E2C01_001876</name>
</gene>
<proteinExistence type="predicted"/>
<reference evidence="2 3" key="1">
    <citation type="submission" date="2019-05" db="EMBL/GenBank/DDBJ databases">
        <title>Another draft genome of Portunus trituberculatus and its Hox gene families provides insights of decapod evolution.</title>
        <authorList>
            <person name="Jeong J.-H."/>
            <person name="Song I."/>
            <person name="Kim S."/>
            <person name="Choi T."/>
            <person name="Kim D."/>
            <person name="Ryu S."/>
            <person name="Kim W."/>
        </authorList>
    </citation>
    <scope>NUCLEOTIDE SEQUENCE [LARGE SCALE GENOMIC DNA]</scope>
    <source>
        <tissue evidence="2">Muscle</tissue>
    </source>
</reference>
<evidence type="ECO:0000313" key="3">
    <source>
        <dbReference type="Proteomes" id="UP000324222"/>
    </source>
</evidence>
<organism evidence="2 3">
    <name type="scientific">Portunus trituberculatus</name>
    <name type="common">Swimming crab</name>
    <name type="synonym">Neptunus trituberculatus</name>
    <dbReference type="NCBI Taxonomy" id="210409"/>
    <lineage>
        <taxon>Eukaryota</taxon>
        <taxon>Metazoa</taxon>
        <taxon>Ecdysozoa</taxon>
        <taxon>Arthropoda</taxon>
        <taxon>Crustacea</taxon>
        <taxon>Multicrustacea</taxon>
        <taxon>Malacostraca</taxon>
        <taxon>Eumalacostraca</taxon>
        <taxon>Eucarida</taxon>
        <taxon>Decapoda</taxon>
        <taxon>Pleocyemata</taxon>
        <taxon>Brachyura</taxon>
        <taxon>Eubrachyura</taxon>
        <taxon>Portunoidea</taxon>
        <taxon>Portunidae</taxon>
        <taxon>Portuninae</taxon>
        <taxon>Portunus</taxon>
    </lineage>
</organism>
<evidence type="ECO:0000256" key="1">
    <source>
        <dbReference type="SAM" id="MobiDB-lite"/>
    </source>
</evidence>
<evidence type="ECO:0000313" key="2">
    <source>
        <dbReference type="EMBL" id="MPC09272.1"/>
    </source>
</evidence>
<feature type="region of interest" description="Disordered" evidence="1">
    <location>
        <begin position="99"/>
        <end position="119"/>
    </location>
</feature>
<dbReference type="AlphaFoldDB" id="A0A5B7CHW1"/>
<keyword evidence="3" id="KW-1185">Reference proteome</keyword>
<dbReference type="Proteomes" id="UP000324222">
    <property type="component" value="Unassembled WGS sequence"/>
</dbReference>
<name>A0A5B7CHW1_PORTR</name>
<accession>A0A5B7CHW1</accession>
<protein>
    <submittedName>
        <fullName evidence="2">Uncharacterized protein</fullName>
    </submittedName>
</protein>
<sequence length="119" mass="12972">MSRDLVNVDLDPGNLMELILDAGDQPCQVSRDLSGACFRVGMVGVVSSVEQLPSFKAFDLPREFTQSRRSSLTGGHVMVCVRGSVAGGAWWRVRSRRGEMAASPEPGMPTSCERHRGYT</sequence>
<dbReference type="EMBL" id="VSRR010000061">
    <property type="protein sequence ID" value="MPC09272.1"/>
    <property type="molecule type" value="Genomic_DNA"/>
</dbReference>
<comment type="caution">
    <text evidence="2">The sequence shown here is derived from an EMBL/GenBank/DDBJ whole genome shotgun (WGS) entry which is preliminary data.</text>
</comment>